<feature type="transmembrane region" description="Helical" evidence="7">
    <location>
        <begin position="232"/>
        <end position="252"/>
    </location>
</feature>
<evidence type="ECO:0000313" key="10">
    <source>
        <dbReference type="Proteomes" id="UP000578449"/>
    </source>
</evidence>
<sequence>MSPKPESVPRPRAGAREWIGLAVLTMPVLLLSIDLTALHLALPHLAADLAPSSTQQLWILDIYGFMTAGLLITMGTLGDRIGRRRLLLAGAVAFGAASVAAAYSTSAEMLIVTRALLGVGGATLMPSTLALISNMFHDARQRGLAIGVWGSCFAVGGAIGPVVSGLMLEWFWWGSVFLLNVPVMAVLLVAGPFLLPEFRDRRAGRLDVLSVLLSLAAILPLVYALKTGTRDGWQPSVAGALLAGTACGVLFARRQRRLPHPLMDLALFRHRVFGVGLGSTLSGQLVQAAFILLFAQYLQLAQGLSPLQAGLWMMPFAAVNVVGSMGAPLLAARIGPGRTIALGLVVMAIGLSLFVRAQDTLETGLAPAVTGAMLISIGVGPLLVLVLDLIIGVAPKEKSGSASSLSETFSEVGMALGVATGGALAGAVYRSAVADDLPGGTPEPVAEAARDSLARAMAAVERLPAGQAQEVLQAAREAFGTGLTVAGCAGIVIVLVLAVLAWVFLGPRSAPGRADAEARCEDRCVEGSTVS</sequence>
<dbReference type="GO" id="GO:0005886">
    <property type="term" value="C:plasma membrane"/>
    <property type="evidence" value="ECO:0007669"/>
    <property type="project" value="UniProtKB-SubCell"/>
</dbReference>
<dbReference type="Pfam" id="PF07690">
    <property type="entry name" value="MFS_1"/>
    <property type="match status" value="1"/>
</dbReference>
<dbReference type="InterPro" id="IPR011701">
    <property type="entry name" value="MFS"/>
</dbReference>
<dbReference type="GO" id="GO:0022857">
    <property type="term" value="F:transmembrane transporter activity"/>
    <property type="evidence" value="ECO:0007669"/>
    <property type="project" value="InterPro"/>
</dbReference>
<evidence type="ECO:0000256" key="4">
    <source>
        <dbReference type="ARBA" id="ARBA00022692"/>
    </source>
</evidence>
<feature type="transmembrane region" description="Helical" evidence="7">
    <location>
        <begin position="111"/>
        <end position="132"/>
    </location>
</feature>
<feature type="transmembrane region" description="Helical" evidence="7">
    <location>
        <begin position="483"/>
        <end position="505"/>
    </location>
</feature>
<proteinExistence type="predicted"/>
<evidence type="ECO:0000313" key="9">
    <source>
        <dbReference type="EMBL" id="MBB5140172.1"/>
    </source>
</evidence>
<evidence type="ECO:0000259" key="8">
    <source>
        <dbReference type="PROSITE" id="PS50850"/>
    </source>
</evidence>
<evidence type="ECO:0000256" key="3">
    <source>
        <dbReference type="ARBA" id="ARBA00022475"/>
    </source>
</evidence>
<evidence type="ECO:0000256" key="1">
    <source>
        <dbReference type="ARBA" id="ARBA00004651"/>
    </source>
</evidence>
<evidence type="ECO:0000256" key="6">
    <source>
        <dbReference type="ARBA" id="ARBA00023136"/>
    </source>
</evidence>
<comment type="caution">
    <text evidence="9">The sequence shown here is derived from an EMBL/GenBank/DDBJ whole genome shotgun (WGS) entry which is preliminary data.</text>
</comment>
<keyword evidence="5 7" id="KW-1133">Transmembrane helix</keyword>
<keyword evidence="4 7" id="KW-0812">Transmembrane</keyword>
<dbReference type="InterPro" id="IPR036259">
    <property type="entry name" value="MFS_trans_sf"/>
</dbReference>
<dbReference type="SUPFAM" id="SSF103473">
    <property type="entry name" value="MFS general substrate transporter"/>
    <property type="match status" value="1"/>
</dbReference>
<accession>A0A840PM71</accession>
<dbReference type="PANTHER" id="PTHR42718">
    <property type="entry name" value="MAJOR FACILITATOR SUPERFAMILY MULTIDRUG TRANSPORTER MFSC"/>
    <property type="match status" value="1"/>
</dbReference>
<feature type="transmembrane region" description="Helical" evidence="7">
    <location>
        <begin position="144"/>
        <end position="164"/>
    </location>
</feature>
<dbReference type="InterPro" id="IPR020846">
    <property type="entry name" value="MFS_dom"/>
</dbReference>
<dbReference type="AlphaFoldDB" id="A0A840PM71"/>
<evidence type="ECO:0000256" key="7">
    <source>
        <dbReference type="SAM" id="Phobius"/>
    </source>
</evidence>
<comment type="subcellular location">
    <subcellularLocation>
        <location evidence="1">Cell membrane</location>
        <topology evidence="1">Multi-pass membrane protein</topology>
    </subcellularLocation>
</comment>
<dbReference type="CDD" id="cd17321">
    <property type="entry name" value="MFS_MMR_MDR_like"/>
    <property type="match status" value="1"/>
</dbReference>
<dbReference type="PROSITE" id="PS50850">
    <property type="entry name" value="MFS"/>
    <property type="match status" value="1"/>
</dbReference>
<keyword evidence="2" id="KW-0813">Transport</keyword>
<feature type="transmembrane region" description="Helical" evidence="7">
    <location>
        <begin position="86"/>
        <end position="105"/>
    </location>
</feature>
<feature type="transmembrane region" description="Helical" evidence="7">
    <location>
        <begin position="272"/>
        <end position="298"/>
    </location>
</feature>
<organism evidence="9 10">
    <name type="scientific">Thermocatellispora tengchongensis</name>
    <dbReference type="NCBI Taxonomy" id="1073253"/>
    <lineage>
        <taxon>Bacteria</taxon>
        <taxon>Bacillati</taxon>
        <taxon>Actinomycetota</taxon>
        <taxon>Actinomycetes</taxon>
        <taxon>Streptosporangiales</taxon>
        <taxon>Streptosporangiaceae</taxon>
        <taxon>Thermocatellispora</taxon>
    </lineage>
</organism>
<keyword evidence="3" id="KW-1003">Cell membrane</keyword>
<dbReference type="Gene3D" id="1.20.1250.20">
    <property type="entry name" value="MFS general substrate transporter like domains"/>
    <property type="match status" value="1"/>
</dbReference>
<gene>
    <name evidence="9" type="ORF">HNP84_009939</name>
</gene>
<dbReference type="PANTHER" id="PTHR42718:SF47">
    <property type="entry name" value="METHYL VIOLOGEN RESISTANCE PROTEIN SMVA"/>
    <property type="match status" value="1"/>
</dbReference>
<evidence type="ECO:0000256" key="5">
    <source>
        <dbReference type="ARBA" id="ARBA00022989"/>
    </source>
</evidence>
<feature type="transmembrane region" description="Helical" evidence="7">
    <location>
        <begin position="21"/>
        <end position="42"/>
    </location>
</feature>
<dbReference type="Proteomes" id="UP000578449">
    <property type="component" value="Unassembled WGS sequence"/>
</dbReference>
<protein>
    <submittedName>
        <fullName evidence="9">DHA2 family multidrug resistance protein-like MFS transporter</fullName>
    </submittedName>
</protein>
<name>A0A840PM71_9ACTN</name>
<feature type="transmembrane region" description="Helical" evidence="7">
    <location>
        <begin position="310"/>
        <end position="332"/>
    </location>
</feature>
<keyword evidence="6 7" id="KW-0472">Membrane</keyword>
<feature type="domain" description="Major facilitator superfamily (MFS) profile" evidence="8">
    <location>
        <begin position="20"/>
        <end position="510"/>
    </location>
</feature>
<keyword evidence="10" id="KW-1185">Reference proteome</keyword>
<feature type="transmembrane region" description="Helical" evidence="7">
    <location>
        <begin position="57"/>
        <end position="74"/>
    </location>
</feature>
<reference evidence="9 10" key="1">
    <citation type="submission" date="2020-08" db="EMBL/GenBank/DDBJ databases">
        <title>Genomic Encyclopedia of Type Strains, Phase IV (KMG-IV): sequencing the most valuable type-strain genomes for metagenomic binning, comparative biology and taxonomic classification.</title>
        <authorList>
            <person name="Goeker M."/>
        </authorList>
    </citation>
    <scope>NUCLEOTIDE SEQUENCE [LARGE SCALE GENOMIC DNA]</scope>
    <source>
        <strain evidence="9 10">DSM 45615</strain>
    </source>
</reference>
<dbReference type="RefSeq" id="WP_185056970.1">
    <property type="nucleotide sequence ID" value="NZ_BAABIX010000054.1"/>
</dbReference>
<feature type="transmembrane region" description="Helical" evidence="7">
    <location>
        <begin position="339"/>
        <end position="357"/>
    </location>
</feature>
<feature type="transmembrane region" description="Helical" evidence="7">
    <location>
        <begin position="170"/>
        <end position="194"/>
    </location>
</feature>
<evidence type="ECO:0000256" key="2">
    <source>
        <dbReference type="ARBA" id="ARBA00022448"/>
    </source>
</evidence>
<dbReference type="EMBL" id="JACHGN010000037">
    <property type="protein sequence ID" value="MBB5140172.1"/>
    <property type="molecule type" value="Genomic_DNA"/>
</dbReference>
<dbReference type="Gene3D" id="1.20.1720.10">
    <property type="entry name" value="Multidrug resistance protein D"/>
    <property type="match status" value="1"/>
</dbReference>
<feature type="transmembrane region" description="Helical" evidence="7">
    <location>
        <begin position="206"/>
        <end position="226"/>
    </location>
</feature>
<feature type="transmembrane region" description="Helical" evidence="7">
    <location>
        <begin position="369"/>
        <end position="391"/>
    </location>
</feature>